<gene>
    <name evidence="2" type="ORF">RFI_11363</name>
</gene>
<feature type="coiled-coil region" evidence="1">
    <location>
        <begin position="38"/>
        <end position="66"/>
    </location>
</feature>
<organism evidence="2 3">
    <name type="scientific">Reticulomyxa filosa</name>
    <dbReference type="NCBI Taxonomy" id="46433"/>
    <lineage>
        <taxon>Eukaryota</taxon>
        <taxon>Sar</taxon>
        <taxon>Rhizaria</taxon>
        <taxon>Retaria</taxon>
        <taxon>Foraminifera</taxon>
        <taxon>Monothalamids</taxon>
        <taxon>Reticulomyxidae</taxon>
        <taxon>Reticulomyxa</taxon>
    </lineage>
</organism>
<dbReference type="Proteomes" id="UP000023152">
    <property type="component" value="Unassembled WGS sequence"/>
</dbReference>
<sequence>MSLVFSRLDAKAAVETKSQESRLRRLKDLRHQHQTLWKQKHQQRVEEEAQVKMDLKNELIKKWKEEKEFKLRNLTRAWCAVSFGAGHTDAEQETKTLLVESRQDAAALRFQQQQTISRAQKAFCDMQLSTTNQKKKKKKEKLTHNTIKICKNTKKIKQVQTLKNTEPKKNRQYWVERSEKICNNQNVKQHIFGRGDVQSSRQKMWACHVQSQHAFQTLCPKINKTFEKEIFAPFSVRQNNISKKLKNNFDTSSAIQKYFEHMFESELERNPPMYNEETPRQIIPIPVDDKFVLFFYYLLMYLKFNFTIINKSLKI</sequence>
<protein>
    <submittedName>
        <fullName evidence="2">Uncharacterized protein</fullName>
    </submittedName>
</protein>
<reference evidence="2 3" key="1">
    <citation type="journal article" date="2013" name="Curr. Biol.">
        <title>The Genome of the Foraminiferan Reticulomyxa filosa.</title>
        <authorList>
            <person name="Glockner G."/>
            <person name="Hulsmann N."/>
            <person name="Schleicher M."/>
            <person name="Noegel A.A."/>
            <person name="Eichinger L."/>
            <person name="Gallinger C."/>
            <person name="Pawlowski J."/>
            <person name="Sierra R."/>
            <person name="Euteneuer U."/>
            <person name="Pillet L."/>
            <person name="Moustafa A."/>
            <person name="Platzer M."/>
            <person name="Groth M."/>
            <person name="Szafranski K."/>
            <person name="Schliwa M."/>
        </authorList>
    </citation>
    <scope>NUCLEOTIDE SEQUENCE [LARGE SCALE GENOMIC DNA]</scope>
</reference>
<evidence type="ECO:0000313" key="3">
    <source>
        <dbReference type="Proteomes" id="UP000023152"/>
    </source>
</evidence>
<accession>X6NIP3</accession>
<proteinExistence type="predicted"/>
<dbReference type="AlphaFoldDB" id="X6NIP3"/>
<evidence type="ECO:0000256" key="1">
    <source>
        <dbReference type="SAM" id="Coils"/>
    </source>
</evidence>
<dbReference type="EMBL" id="ASPP01008300">
    <property type="protein sequence ID" value="ETO25773.1"/>
    <property type="molecule type" value="Genomic_DNA"/>
</dbReference>
<keyword evidence="1" id="KW-0175">Coiled coil</keyword>
<name>X6NIP3_RETFI</name>
<comment type="caution">
    <text evidence="2">The sequence shown here is derived from an EMBL/GenBank/DDBJ whole genome shotgun (WGS) entry which is preliminary data.</text>
</comment>
<keyword evidence="3" id="KW-1185">Reference proteome</keyword>
<evidence type="ECO:0000313" key="2">
    <source>
        <dbReference type="EMBL" id="ETO25773.1"/>
    </source>
</evidence>